<reference evidence="8" key="1">
    <citation type="submission" date="2022-07" db="EMBL/GenBank/DDBJ databases">
        <title>Alkalimarinus sp. nov., isolated from gut of a Alitta virens.</title>
        <authorList>
            <person name="Yang A.I."/>
            <person name="Shin N.-R."/>
        </authorList>
    </citation>
    <scope>NUCLEOTIDE SEQUENCE</scope>
    <source>
        <strain evidence="8">FA028</strain>
    </source>
</reference>
<name>A0A9E8HG24_9ALTE</name>
<keyword evidence="5 7" id="KW-1133">Transmembrane helix</keyword>
<feature type="transmembrane region" description="Helical" evidence="7">
    <location>
        <begin position="250"/>
        <end position="268"/>
    </location>
</feature>
<dbReference type="AlphaFoldDB" id="A0A9E8HG24"/>
<feature type="transmembrane region" description="Helical" evidence="7">
    <location>
        <begin position="321"/>
        <end position="341"/>
    </location>
</feature>
<accession>A0A9E8HG24</accession>
<proteinExistence type="predicted"/>
<evidence type="ECO:0000256" key="3">
    <source>
        <dbReference type="ARBA" id="ARBA00022475"/>
    </source>
</evidence>
<evidence type="ECO:0000256" key="2">
    <source>
        <dbReference type="ARBA" id="ARBA00022448"/>
    </source>
</evidence>
<organism evidence="8 9">
    <name type="scientific">Alkalimarinus sediminis</name>
    <dbReference type="NCBI Taxonomy" id="1632866"/>
    <lineage>
        <taxon>Bacteria</taxon>
        <taxon>Pseudomonadati</taxon>
        <taxon>Pseudomonadota</taxon>
        <taxon>Gammaproteobacteria</taxon>
        <taxon>Alteromonadales</taxon>
        <taxon>Alteromonadaceae</taxon>
        <taxon>Alkalimarinus</taxon>
    </lineage>
</organism>
<evidence type="ECO:0000313" key="9">
    <source>
        <dbReference type="Proteomes" id="UP001164472"/>
    </source>
</evidence>
<dbReference type="Gene3D" id="1.10.3720.10">
    <property type="entry name" value="MetI-like"/>
    <property type="match status" value="2"/>
</dbReference>
<dbReference type="PANTHER" id="PTHR30043">
    <property type="entry name" value="PHOSPHONATES TRANSPORT SYSTEM PERMEASE PROTEIN"/>
    <property type="match status" value="1"/>
</dbReference>
<evidence type="ECO:0000256" key="4">
    <source>
        <dbReference type="ARBA" id="ARBA00022692"/>
    </source>
</evidence>
<evidence type="ECO:0000256" key="5">
    <source>
        <dbReference type="ARBA" id="ARBA00022989"/>
    </source>
</evidence>
<dbReference type="PANTHER" id="PTHR30043:SF1">
    <property type="entry name" value="ABC TRANSPORT SYSTEM PERMEASE PROTEIN P69"/>
    <property type="match status" value="1"/>
</dbReference>
<feature type="transmembrane region" description="Helical" evidence="7">
    <location>
        <begin position="442"/>
        <end position="462"/>
    </location>
</feature>
<feature type="transmembrane region" description="Helical" evidence="7">
    <location>
        <begin position="353"/>
        <end position="376"/>
    </location>
</feature>
<dbReference type="KEGG" id="asem:NNL22_13275"/>
<dbReference type="GO" id="GO:0005886">
    <property type="term" value="C:plasma membrane"/>
    <property type="evidence" value="ECO:0007669"/>
    <property type="project" value="UniProtKB-SubCell"/>
</dbReference>
<keyword evidence="6 7" id="KW-0472">Membrane</keyword>
<dbReference type="SUPFAM" id="SSF161098">
    <property type="entry name" value="MetI-like"/>
    <property type="match status" value="2"/>
</dbReference>
<dbReference type="EMBL" id="CP101527">
    <property type="protein sequence ID" value="UZW73995.1"/>
    <property type="molecule type" value="Genomic_DNA"/>
</dbReference>
<feature type="transmembrane region" description="Helical" evidence="7">
    <location>
        <begin position="116"/>
        <end position="139"/>
    </location>
</feature>
<dbReference type="InterPro" id="IPR035906">
    <property type="entry name" value="MetI-like_sf"/>
</dbReference>
<feature type="transmembrane region" description="Helical" evidence="7">
    <location>
        <begin position="382"/>
        <end position="400"/>
    </location>
</feature>
<dbReference type="Proteomes" id="UP001164472">
    <property type="component" value="Chromosome"/>
</dbReference>
<evidence type="ECO:0000256" key="7">
    <source>
        <dbReference type="SAM" id="Phobius"/>
    </source>
</evidence>
<comment type="subcellular location">
    <subcellularLocation>
        <location evidence="1">Cell membrane</location>
        <topology evidence="1">Multi-pass membrane protein</topology>
    </subcellularLocation>
</comment>
<feature type="transmembrane region" description="Helical" evidence="7">
    <location>
        <begin position="69"/>
        <end position="95"/>
    </location>
</feature>
<evidence type="ECO:0000256" key="1">
    <source>
        <dbReference type="ARBA" id="ARBA00004651"/>
    </source>
</evidence>
<evidence type="ECO:0000313" key="8">
    <source>
        <dbReference type="EMBL" id="UZW73995.1"/>
    </source>
</evidence>
<feature type="transmembrane region" description="Helical" evidence="7">
    <location>
        <begin position="20"/>
        <end position="38"/>
    </location>
</feature>
<feature type="transmembrane region" description="Helical" evidence="7">
    <location>
        <begin position="474"/>
        <end position="492"/>
    </location>
</feature>
<protein>
    <submittedName>
        <fullName evidence="8">ABC transporter permease</fullName>
    </submittedName>
</protein>
<keyword evidence="2" id="KW-0813">Transport</keyword>
<sequence>MPLVKNSKQHAYSHFQSTSVQKLSFSLFAVALLCLLIADTGINTSEPWQEIGHIGLGMLTPSVLSLPELLTSLATTLAFALLGVTIAAIVGMFLAHLFQWRVIRVISAFIRSIHELFWALLFLQVFGLTTITGLLAIIIPYTGIFAKVYAETLEESDQTAYRSLPAETGRWSSHLYARLMMALPQLIHYTQYRLECGIRSSSVLGFIGLPTLGFHLESYFKQGYYSEAAGVLYLFIAVIALMRFWANKRLILPLLTLSIIWLPFKATVSSDLMLRFFTHDILPSPLRQLGLFSIDGWQQTFDWSISLWHEQAMIGSWNTLILTQIALVGSGITALLLYPLISPLFFSRKQRVVGHLFLVVLRSIPELILAFIILLITGPSMIPAIFALSWHNGAIIAHLIGRYTEVIKLRADSPRGGDLYAYEVTPRVYKPFLAFLFYRWEVILRESAILGILGVHTLGFFIDSAFEELRFDRALFLILITALLNILVDSISRTIRNKLHLSTSPNIQPRDR</sequence>
<keyword evidence="4 7" id="KW-0812">Transmembrane</keyword>
<keyword evidence="9" id="KW-1185">Reference proteome</keyword>
<feature type="transmembrane region" description="Helical" evidence="7">
    <location>
        <begin position="224"/>
        <end position="245"/>
    </location>
</feature>
<dbReference type="RefSeq" id="WP_251811456.1">
    <property type="nucleotide sequence ID" value="NZ_CP101527.1"/>
</dbReference>
<evidence type="ECO:0000256" key="6">
    <source>
        <dbReference type="ARBA" id="ARBA00023136"/>
    </source>
</evidence>
<gene>
    <name evidence="8" type="ORF">NNL22_13275</name>
</gene>
<keyword evidence="3" id="KW-1003">Cell membrane</keyword>